<reference evidence="2 3" key="1">
    <citation type="submission" date="2020-10" db="EMBL/GenBank/DDBJ databases">
        <title>Phylogeny of dyella-like bacteria.</title>
        <authorList>
            <person name="Fu J."/>
        </authorList>
    </citation>
    <scope>NUCLEOTIDE SEQUENCE [LARGE SCALE GENOMIC DNA]</scope>
    <source>
        <strain evidence="2 3">BB4</strain>
    </source>
</reference>
<sequence length="312" mass="31786">MTNRMYQRALLRGLVVTLLGGFAVTAAATELNAEGQAKLGLTTAALQGAQAPAELAATAEVLDPSTLSKAVDDMAAAQAAAEASGAEYKRVQALFAADGNMSRKAVEAARAQSAADQAKLRQLQAQLRVDWGAGIASLSADALRARAEALLSGQEVLIKAEPLSTPPAGFAANGASLRLSSAQAVDARVVGALPRSSGGLAGGWLLQASAPGLTPGMMLTAQLQGKGESLSGVLLPRSAVVRWNGVAWAYVVSDATHFERRAVKALAMTPTGWLVGEPFKTGEKVVTRGVEALIALDAAPVPAEAGPVASDD</sequence>
<evidence type="ECO:0000313" key="3">
    <source>
        <dbReference type="Proteomes" id="UP001620408"/>
    </source>
</evidence>
<gene>
    <name evidence="2" type="ORF">ISS97_07245</name>
</gene>
<feature type="signal peptide" evidence="1">
    <location>
        <begin position="1"/>
        <end position="28"/>
    </location>
</feature>
<keyword evidence="3" id="KW-1185">Reference proteome</keyword>
<keyword evidence="1" id="KW-0732">Signal</keyword>
<proteinExistence type="predicted"/>
<name>A0ABW8K2C5_9GAMM</name>
<organism evidence="2 3">
    <name type="scientific">Dyella koreensis</name>
    <dbReference type="NCBI Taxonomy" id="311235"/>
    <lineage>
        <taxon>Bacteria</taxon>
        <taxon>Pseudomonadati</taxon>
        <taxon>Pseudomonadota</taxon>
        <taxon>Gammaproteobacteria</taxon>
        <taxon>Lysobacterales</taxon>
        <taxon>Rhodanobacteraceae</taxon>
        <taxon>Dyella</taxon>
    </lineage>
</organism>
<evidence type="ECO:0000313" key="2">
    <source>
        <dbReference type="EMBL" id="MFK2917052.1"/>
    </source>
</evidence>
<dbReference type="RefSeq" id="WP_379986935.1">
    <property type="nucleotide sequence ID" value="NZ_JADIKD010000008.1"/>
</dbReference>
<dbReference type="Gene3D" id="2.40.420.20">
    <property type="match status" value="1"/>
</dbReference>
<accession>A0ABW8K2C5</accession>
<comment type="caution">
    <text evidence="2">The sequence shown here is derived from an EMBL/GenBank/DDBJ whole genome shotgun (WGS) entry which is preliminary data.</text>
</comment>
<protein>
    <recommendedName>
        <fullName evidence="4">Multidrug efflux pump subunit AcrA (Membrane-fusion protein)</fullName>
    </recommendedName>
</protein>
<dbReference type="EMBL" id="JADIKD010000008">
    <property type="protein sequence ID" value="MFK2917052.1"/>
    <property type="molecule type" value="Genomic_DNA"/>
</dbReference>
<evidence type="ECO:0008006" key="4">
    <source>
        <dbReference type="Google" id="ProtNLM"/>
    </source>
</evidence>
<dbReference type="Proteomes" id="UP001620408">
    <property type="component" value="Unassembled WGS sequence"/>
</dbReference>
<evidence type="ECO:0000256" key="1">
    <source>
        <dbReference type="SAM" id="SignalP"/>
    </source>
</evidence>
<feature type="chain" id="PRO_5047424687" description="Multidrug efflux pump subunit AcrA (Membrane-fusion protein)" evidence="1">
    <location>
        <begin position="29"/>
        <end position="312"/>
    </location>
</feature>